<evidence type="ECO:0000259" key="4">
    <source>
        <dbReference type="PROSITE" id="PS51352"/>
    </source>
</evidence>
<keyword evidence="3" id="KW-0472">Membrane</keyword>
<name>A0A382A0N0_9ZZZZ</name>
<dbReference type="InterPro" id="IPR003782">
    <property type="entry name" value="SCO1/SenC"/>
</dbReference>
<proteinExistence type="inferred from homology"/>
<dbReference type="SUPFAM" id="SSF52833">
    <property type="entry name" value="Thioredoxin-like"/>
    <property type="match status" value="1"/>
</dbReference>
<dbReference type="CDD" id="cd02968">
    <property type="entry name" value="SCO"/>
    <property type="match status" value="1"/>
</dbReference>
<evidence type="ECO:0000313" key="5">
    <source>
        <dbReference type="EMBL" id="SVA95068.1"/>
    </source>
</evidence>
<protein>
    <recommendedName>
        <fullName evidence="4">Thioredoxin domain-containing protein</fullName>
    </recommendedName>
</protein>
<organism evidence="5">
    <name type="scientific">marine metagenome</name>
    <dbReference type="NCBI Taxonomy" id="408172"/>
    <lineage>
        <taxon>unclassified sequences</taxon>
        <taxon>metagenomes</taxon>
        <taxon>ecological metagenomes</taxon>
    </lineage>
</organism>
<keyword evidence="3" id="KW-1133">Transmembrane helix</keyword>
<dbReference type="PANTHER" id="PTHR12151:SF25">
    <property type="entry name" value="LINALOOL DEHYDRATASE_ISOMERASE DOMAIN-CONTAINING PROTEIN"/>
    <property type="match status" value="1"/>
</dbReference>
<dbReference type="EMBL" id="UINC01023429">
    <property type="protein sequence ID" value="SVA95068.1"/>
    <property type="molecule type" value="Genomic_DNA"/>
</dbReference>
<keyword evidence="3" id="KW-0812">Transmembrane</keyword>
<gene>
    <name evidence="5" type="ORF">METZ01_LOCUS147922</name>
</gene>
<dbReference type="PROSITE" id="PS51352">
    <property type="entry name" value="THIOREDOXIN_2"/>
    <property type="match status" value="1"/>
</dbReference>
<accession>A0A382A0N0</accession>
<dbReference type="InterPro" id="IPR036249">
    <property type="entry name" value="Thioredoxin-like_sf"/>
</dbReference>
<comment type="similarity">
    <text evidence="1">Belongs to the SCO1/2 family.</text>
</comment>
<dbReference type="InterPro" id="IPR013766">
    <property type="entry name" value="Thioredoxin_domain"/>
</dbReference>
<dbReference type="AlphaFoldDB" id="A0A382A0N0"/>
<dbReference type="Gene3D" id="3.40.30.10">
    <property type="entry name" value="Glutaredoxin"/>
    <property type="match status" value="1"/>
</dbReference>
<evidence type="ECO:0000256" key="3">
    <source>
        <dbReference type="SAM" id="Phobius"/>
    </source>
</evidence>
<evidence type="ECO:0000256" key="2">
    <source>
        <dbReference type="ARBA" id="ARBA00023008"/>
    </source>
</evidence>
<sequence length="197" mass="22511">MNQVKTIFIVLIMIAFIGSGATWIIQQKNLSYDLPVIKPVPSFSYKTQDGTVFTEKALQDKVSVLDFMFTSCTGPCPTMTNNMKHLYDYYKEIPDVQFVSVTVDPETDTEEILKLYADANGVKDNRWQFLTSDIGSIKDLSRNGFMLYAGELPRGHAIKFILIDHLGQIRKYYDGTDKASIRELRTDLNYLLKETKL</sequence>
<feature type="domain" description="Thioredoxin" evidence="4">
    <location>
        <begin position="34"/>
        <end position="193"/>
    </location>
</feature>
<dbReference type="PANTHER" id="PTHR12151">
    <property type="entry name" value="ELECTRON TRANSPORT PROTIN SCO1/SENC FAMILY MEMBER"/>
    <property type="match status" value="1"/>
</dbReference>
<reference evidence="5" key="1">
    <citation type="submission" date="2018-05" db="EMBL/GenBank/DDBJ databases">
        <authorList>
            <person name="Lanie J.A."/>
            <person name="Ng W.-L."/>
            <person name="Kazmierczak K.M."/>
            <person name="Andrzejewski T.M."/>
            <person name="Davidsen T.M."/>
            <person name="Wayne K.J."/>
            <person name="Tettelin H."/>
            <person name="Glass J.I."/>
            <person name="Rusch D."/>
            <person name="Podicherti R."/>
            <person name="Tsui H.-C.T."/>
            <person name="Winkler M.E."/>
        </authorList>
    </citation>
    <scope>NUCLEOTIDE SEQUENCE</scope>
</reference>
<evidence type="ECO:0000256" key="1">
    <source>
        <dbReference type="ARBA" id="ARBA00010996"/>
    </source>
</evidence>
<feature type="transmembrane region" description="Helical" evidence="3">
    <location>
        <begin position="6"/>
        <end position="25"/>
    </location>
</feature>
<dbReference type="Pfam" id="PF02630">
    <property type="entry name" value="SCO1-SenC"/>
    <property type="match status" value="1"/>
</dbReference>
<keyword evidence="2" id="KW-0186">Copper</keyword>